<keyword evidence="5" id="KW-1185">Reference proteome</keyword>
<gene>
    <name evidence="4" type="ORF">AMR74_17000</name>
</gene>
<organism evidence="4 5">
    <name type="scientific">Halorubrum tropicale</name>
    <dbReference type="NCBI Taxonomy" id="1765655"/>
    <lineage>
        <taxon>Archaea</taxon>
        <taxon>Methanobacteriati</taxon>
        <taxon>Methanobacteriota</taxon>
        <taxon>Stenosarchaea group</taxon>
        <taxon>Halobacteria</taxon>
        <taxon>Halobacteriales</taxon>
        <taxon>Haloferacaceae</taxon>
        <taxon>Halorubrum</taxon>
    </lineage>
</organism>
<sequence>MASAENAATAVEPAGNTDLNDREVRALTEVMTALDEIGDVRGADDMYLVVSHSGKEYTVDGRSGACTCPDAEYNLGPDELCKHAERVAFATGEKPIPAWVDPADVDEQLGDHVDGHPRFGGAQ</sequence>
<feature type="region of interest" description="Disordered" evidence="2">
    <location>
        <begin position="104"/>
        <end position="123"/>
    </location>
</feature>
<evidence type="ECO:0000259" key="3">
    <source>
        <dbReference type="PROSITE" id="PS50966"/>
    </source>
</evidence>
<dbReference type="PATRIC" id="fig|1705389.3.peg.2890"/>
<dbReference type="EMBL" id="LIST01000017">
    <property type="protein sequence ID" value="KOX92142.1"/>
    <property type="molecule type" value="Genomic_DNA"/>
</dbReference>
<protein>
    <recommendedName>
        <fullName evidence="3">SWIM-type domain-containing protein</fullName>
    </recommendedName>
</protein>
<dbReference type="RefSeq" id="WP_053773236.1">
    <property type="nucleotide sequence ID" value="NZ_LIST01000017.1"/>
</dbReference>
<keyword evidence="1" id="KW-0479">Metal-binding</keyword>
<dbReference type="InterPro" id="IPR007527">
    <property type="entry name" value="Znf_SWIM"/>
</dbReference>
<evidence type="ECO:0000313" key="4">
    <source>
        <dbReference type="EMBL" id="KOX92142.1"/>
    </source>
</evidence>
<evidence type="ECO:0000256" key="1">
    <source>
        <dbReference type="PROSITE-ProRule" id="PRU00325"/>
    </source>
</evidence>
<proteinExistence type="predicted"/>
<dbReference type="PROSITE" id="PS50966">
    <property type="entry name" value="ZF_SWIM"/>
    <property type="match status" value="1"/>
</dbReference>
<reference evidence="4 5" key="1">
    <citation type="submission" date="2015-08" db="EMBL/GenBank/DDBJ databases">
        <title>Genomes of Isolates from Cabo Rojo, PR.</title>
        <authorList>
            <person name="Sanchez-Nieves R.L."/>
            <person name="Montalvo-Rodriguez R."/>
        </authorList>
    </citation>
    <scope>NUCLEOTIDE SEQUENCE [LARGE SCALE GENOMIC DNA]</scope>
    <source>
        <strain evidence="4 5">5</strain>
    </source>
</reference>
<keyword evidence="1" id="KW-0862">Zinc</keyword>
<dbReference type="AlphaFoldDB" id="A0A0M9AHI7"/>
<name>A0A0M9AHI7_9EURY</name>
<dbReference type="Proteomes" id="UP000037747">
    <property type="component" value="Unassembled WGS sequence"/>
</dbReference>
<feature type="domain" description="SWIM-type" evidence="3">
    <location>
        <begin position="57"/>
        <end position="92"/>
    </location>
</feature>
<keyword evidence="1" id="KW-0863">Zinc-finger</keyword>
<accession>A0A0M9AHI7</accession>
<evidence type="ECO:0000256" key="2">
    <source>
        <dbReference type="SAM" id="MobiDB-lite"/>
    </source>
</evidence>
<comment type="caution">
    <text evidence="4">The sequence shown here is derived from an EMBL/GenBank/DDBJ whole genome shotgun (WGS) entry which is preliminary data.</text>
</comment>
<evidence type="ECO:0000313" key="5">
    <source>
        <dbReference type="Proteomes" id="UP000037747"/>
    </source>
</evidence>
<dbReference type="GO" id="GO:0008270">
    <property type="term" value="F:zinc ion binding"/>
    <property type="evidence" value="ECO:0007669"/>
    <property type="project" value="UniProtKB-KW"/>
</dbReference>
<dbReference type="STRING" id="1765655.AMR74_17000"/>